<reference evidence="2" key="1">
    <citation type="journal article" date="2020" name="Mol. Plant Microbe">
        <title>Rhizobial microsymbionts of the narrowly endemic Oxytropis species growing in Kamchatka are characterized by significant genetic diversity and possess a set of genes that are associated with T3SS and T6SS secretion systems and can affect the development of symbiosis.</title>
        <authorList>
            <person name="Safronova V."/>
            <person name="Guro P."/>
            <person name="Sazanova A."/>
            <person name="Kuznetsova I."/>
            <person name="Belimov A."/>
            <person name="Yakubov V."/>
            <person name="Chirak E."/>
            <person name="Afonin A."/>
            <person name="Gogolev Y."/>
            <person name="Andronov E."/>
            <person name="Tikhonovich I."/>
        </authorList>
    </citation>
    <scope>NUCLEOTIDE SEQUENCE [LARGE SCALE GENOMIC DNA]</scope>
    <source>
        <strain evidence="2">583</strain>
    </source>
</reference>
<name>A0A7G6SQW4_9HYPH</name>
<dbReference type="RefSeq" id="WP_183463443.1">
    <property type="nucleotide sequence ID" value="NZ_CP050296.1"/>
</dbReference>
<evidence type="ECO:0000313" key="1">
    <source>
        <dbReference type="EMBL" id="QND56896.1"/>
    </source>
</evidence>
<accession>A0A7G6SQW4</accession>
<gene>
    <name evidence="1" type="ORF">HB778_09945</name>
</gene>
<organism evidence="1 2">
    <name type="scientific">Mesorhizobium huakuii</name>
    <dbReference type="NCBI Taxonomy" id="28104"/>
    <lineage>
        <taxon>Bacteria</taxon>
        <taxon>Pseudomonadati</taxon>
        <taxon>Pseudomonadota</taxon>
        <taxon>Alphaproteobacteria</taxon>
        <taxon>Hyphomicrobiales</taxon>
        <taxon>Phyllobacteriaceae</taxon>
        <taxon>Mesorhizobium</taxon>
    </lineage>
</organism>
<dbReference type="AlphaFoldDB" id="A0A7G6SQW4"/>
<dbReference type="Proteomes" id="UP000515465">
    <property type="component" value="Chromosome"/>
</dbReference>
<sequence length="66" mass="7429">MTSLFTTLINDALSRGLIEIDLVPALSGAETRIPDQCVLYARIGPTRYRIHSLTQVEYNELSKEYA</sequence>
<protein>
    <submittedName>
        <fullName evidence="1">Uncharacterized protein</fullName>
    </submittedName>
</protein>
<dbReference type="EMBL" id="CP050296">
    <property type="protein sequence ID" value="QND56896.1"/>
    <property type="molecule type" value="Genomic_DNA"/>
</dbReference>
<proteinExistence type="predicted"/>
<evidence type="ECO:0000313" key="2">
    <source>
        <dbReference type="Proteomes" id="UP000515465"/>
    </source>
</evidence>